<dbReference type="Proteomes" id="UP000622860">
    <property type="component" value="Unassembled WGS sequence"/>
</dbReference>
<keyword evidence="3" id="KW-1185">Reference proteome</keyword>
<keyword evidence="1" id="KW-1133">Transmembrane helix</keyword>
<sequence>MAAANKNSPKKHTDNENESSLRGTIVSVGFVGAVIVIMWAAIFGLYMSRI</sequence>
<dbReference type="EMBL" id="BMFR01000007">
    <property type="protein sequence ID" value="GGG75201.1"/>
    <property type="molecule type" value="Genomic_DNA"/>
</dbReference>
<protein>
    <recommendedName>
        <fullName evidence="4">Cytochrome c oxidase subunit 2A</fullName>
    </recommendedName>
</protein>
<name>A0A917HDL9_9BACI</name>
<dbReference type="RefSeq" id="WP_188455252.1">
    <property type="nucleotide sequence ID" value="NZ_BMFR01000007.1"/>
</dbReference>
<evidence type="ECO:0008006" key="4">
    <source>
        <dbReference type="Google" id="ProtNLM"/>
    </source>
</evidence>
<keyword evidence="1" id="KW-0472">Membrane</keyword>
<comment type="caution">
    <text evidence="2">The sequence shown here is derived from an EMBL/GenBank/DDBJ whole genome shotgun (WGS) entry which is preliminary data.</text>
</comment>
<evidence type="ECO:0000313" key="3">
    <source>
        <dbReference type="Proteomes" id="UP000622860"/>
    </source>
</evidence>
<accession>A0A917HDL9</accession>
<reference evidence="2" key="1">
    <citation type="journal article" date="2014" name="Int. J. Syst. Evol. Microbiol.">
        <title>Complete genome sequence of Corynebacterium casei LMG S-19264T (=DSM 44701T), isolated from a smear-ripened cheese.</title>
        <authorList>
            <consortium name="US DOE Joint Genome Institute (JGI-PGF)"/>
            <person name="Walter F."/>
            <person name="Albersmeier A."/>
            <person name="Kalinowski J."/>
            <person name="Ruckert C."/>
        </authorList>
    </citation>
    <scope>NUCLEOTIDE SEQUENCE</scope>
    <source>
        <strain evidence="2">CGMCC 1.12754</strain>
    </source>
</reference>
<keyword evidence="1" id="KW-0812">Transmembrane</keyword>
<reference evidence="2" key="2">
    <citation type="submission" date="2020-09" db="EMBL/GenBank/DDBJ databases">
        <authorList>
            <person name="Sun Q."/>
            <person name="Zhou Y."/>
        </authorList>
    </citation>
    <scope>NUCLEOTIDE SEQUENCE</scope>
    <source>
        <strain evidence="2">CGMCC 1.12754</strain>
    </source>
</reference>
<dbReference type="AlphaFoldDB" id="A0A917HDL9"/>
<evidence type="ECO:0000313" key="2">
    <source>
        <dbReference type="EMBL" id="GGG75201.1"/>
    </source>
</evidence>
<feature type="transmembrane region" description="Helical" evidence="1">
    <location>
        <begin position="25"/>
        <end position="46"/>
    </location>
</feature>
<evidence type="ECO:0000256" key="1">
    <source>
        <dbReference type="SAM" id="Phobius"/>
    </source>
</evidence>
<organism evidence="2 3">
    <name type="scientific">Virgibacillus oceani</name>
    <dbReference type="NCBI Taxonomy" id="1479511"/>
    <lineage>
        <taxon>Bacteria</taxon>
        <taxon>Bacillati</taxon>
        <taxon>Bacillota</taxon>
        <taxon>Bacilli</taxon>
        <taxon>Bacillales</taxon>
        <taxon>Bacillaceae</taxon>
        <taxon>Virgibacillus</taxon>
    </lineage>
</organism>
<proteinExistence type="predicted"/>
<gene>
    <name evidence="2" type="ORF">GCM10011398_19980</name>
</gene>